<feature type="compositionally biased region" description="Basic and acidic residues" evidence="1">
    <location>
        <begin position="9"/>
        <end position="21"/>
    </location>
</feature>
<dbReference type="RefSeq" id="WP_014147667.1">
    <property type="nucleotide sequence ID" value="NC_016112.1"/>
</dbReference>
<name>G4SUP2_META2</name>
<accession>G4SUP2</accession>
<proteinExistence type="predicted"/>
<feature type="region of interest" description="Disordered" evidence="1">
    <location>
        <begin position="1"/>
        <end position="21"/>
    </location>
</feature>
<dbReference type="EMBL" id="FO082060">
    <property type="protein sequence ID" value="CCE22869.1"/>
    <property type="molecule type" value="Genomic_DNA"/>
</dbReference>
<dbReference type="STRING" id="1091494.MEALZ_1179"/>
<dbReference type="PANTHER" id="PTHR35586:SF1">
    <property type="entry name" value="SLL1691 PROTEIN"/>
    <property type="match status" value="1"/>
</dbReference>
<dbReference type="InterPro" id="IPR025587">
    <property type="entry name" value="DUF4351"/>
</dbReference>
<evidence type="ECO:0000256" key="1">
    <source>
        <dbReference type="SAM" id="MobiDB-lite"/>
    </source>
</evidence>
<dbReference type="AlphaFoldDB" id="G4SUP2"/>
<evidence type="ECO:0000313" key="3">
    <source>
        <dbReference type="EMBL" id="CCE22869.1"/>
    </source>
</evidence>
<dbReference type="HOGENOM" id="CLU_069065_6_1_6"/>
<dbReference type="PATRIC" id="fig|271065.3.peg.1204"/>
<protein>
    <recommendedName>
        <fullName evidence="2">DUF4351 domain-containing protein</fullName>
    </recommendedName>
</protein>
<evidence type="ECO:0000259" key="2">
    <source>
        <dbReference type="Pfam" id="PF14261"/>
    </source>
</evidence>
<keyword evidence="4" id="KW-1185">Reference proteome</keyword>
<feature type="domain" description="DUF4351" evidence="2">
    <location>
        <begin position="17"/>
        <end position="77"/>
    </location>
</feature>
<sequence>MGIAQLLRQEGREEGHEEGRKSECMALINRQLRRKLGLQPTLEQLLSKLPALSLETLEDLADALLDFQELNDLQAWLDEHGG</sequence>
<gene>
    <name evidence="3" type="ordered locus">MEALZ_1179</name>
</gene>
<dbReference type="Pfam" id="PF14261">
    <property type="entry name" value="DUF4351"/>
    <property type="match status" value="1"/>
</dbReference>
<dbReference type="KEGG" id="mah:MEALZ_1179"/>
<dbReference type="Proteomes" id="UP000008315">
    <property type="component" value="Chromosome"/>
</dbReference>
<organism evidence="3 4">
    <name type="scientific">Methylotuvimicrobium alcaliphilum (strain DSM 19304 / NCIMB 14124 / VKM B-2133 / 20Z)</name>
    <name type="common">Methylomicrobium alcaliphilum</name>
    <dbReference type="NCBI Taxonomy" id="1091494"/>
    <lineage>
        <taxon>Bacteria</taxon>
        <taxon>Pseudomonadati</taxon>
        <taxon>Pseudomonadota</taxon>
        <taxon>Gammaproteobacteria</taxon>
        <taxon>Methylococcales</taxon>
        <taxon>Methylococcaceae</taxon>
        <taxon>Methylotuvimicrobium</taxon>
    </lineage>
</organism>
<reference evidence="4" key="1">
    <citation type="journal article" date="2012" name="J. Bacteriol.">
        <title>Genome sequence of the haloalkaliphilic methanotrophic bacterium Methylomicrobium alcaliphilum 20Z.</title>
        <authorList>
            <person name="Vuilleumier S."/>
            <person name="Khmelenina V.N."/>
            <person name="Bringel F."/>
            <person name="Reshetnikov A.S."/>
            <person name="Lajus A."/>
            <person name="Mangenot S."/>
            <person name="Rouy Z."/>
            <person name="Op den Camp H.J."/>
            <person name="Jetten M.S."/>
            <person name="Dispirito A.A."/>
            <person name="Dunfield P."/>
            <person name="Klotz M.G."/>
            <person name="Semrau J.D."/>
            <person name="Stein L.Y."/>
            <person name="Barbe V."/>
            <person name="Medigue C."/>
            <person name="Trotsenko Y.A."/>
            <person name="Kalyuzhnaya M.G."/>
        </authorList>
    </citation>
    <scope>NUCLEOTIDE SEQUENCE [LARGE SCALE GENOMIC DNA]</scope>
    <source>
        <strain evidence="4">DSM 19304 / NCIMB 14124 / VKM B-2133 / 20Z</strain>
    </source>
</reference>
<dbReference type="PANTHER" id="PTHR35586">
    <property type="entry name" value="SLL1691 PROTEIN"/>
    <property type="match status" value="1"/>
</dbReference>
<evidence type="ECO:0000313" key="4">
    <source>
        <dbReference type="Proteomes" id="UP000008315"/>
    </source>
</evidence>